<evidence type="ECO:0000259" key="5">
    <source>
        <dbReference type="Pfam" id="PF02747"/>
    </source>
</evidence>
<evidence type="ECO:0008006" key="7">
    <source>
        <dbReference type="Google" id="ProtNLM"/>
    </source>
</evidence>
<dbReference type="GO" id="GO:0043626">
    <property type="term" value="C:PCNA complex"/>
    <property type="evidence" value="ECO:0007669"/>
    <property type="project" value="TreeGrafter"/>
</dbReference>
<feature type="domain" description="Proliferating cell nuclear antigen PCNA N-terminal" evidence="4">
    <location>
        <begin position="94"/>
        <end position="189"/>
    </location>
</feature>
<evidence type="ECO:0000313" key="6">
    <source>
        <dbReference type="EMBL" id="QHT26303.1"/>
    </source>
</evidence>
<evidence type="ECO:0000256" key="2">
    <source>
        <dbReference type="ARBA" id="ARBA00023125"/>
    </source>
</evidence>
<dbReference type="Gene3D" id="3.70.10.10">
    <property type="match status" value="1"/>
</dbReference>
<protein>
    <recommendedName>
        <fullName evidence="7">Proliferating cell nuclear antigen PCNA N-terminal domain-containing protein</fullName>
    </recommendedName>
</protein>
<dbReference type="GO" id="GO:0003677">
    <property type="term" value="F:DNA binding"/>
    <property type="evidence" value="ECO:0007669"/>
    <property type="project" value="UniProtKB-KW"/>
</dbReference>
<dbReference type="EMBL" id="MN739784">
    <property type="protein sequence ID" value="QHT26303.1"/>
    <property type="molecule type" value="Genomic_DNA"/>
</dbReference>
<evidence type="ECO:0000259" key="4">
    <source>
        <dbReference type="Pfam" id="PF00705"/>
    </source>
</evidence>
<evidence type="ECO:0000256" key="1">
    <source>
        <dbReference type="ARBA" id="ARBA00010462"/>
    </source>
</evidence>
<reference evidence="6" key="1">
    <citation type="journal article" date="2020" name="Nature">
        <title>Giant virus diversity and host interactions through global metagenomics.</title>
        <authorList>
            <person name="Schulz F."/>
            <person name="Roux S."/>
            <person name="Paez-Espino D."/>
            <person name="Jungbluth S."/>
            <person name="Walsh D.A."/>
            <person name="Denef V.J."/>
            <person name="McMahon K.D."/>
            <person name="Konstantinidis K.T."/>
            <person name="Eloe-Fadrosh E.A."/>
            <person name="Kyrpides N.C."/>
            <person name="Woyke T."/>
        </authorList>
    </citation>
    <scope>NUCLEOTIDE SEQUENCE</scope>
    <source>
        <strain evidence="6">GVMAG-M-3300023179-27</strain>
    </source>
</reference>
<dbReference type="AlphaFoldDB" id="A0A6C0ED30"/>
<name>A0A6C0ED30_9ZZZZ</name>
<dbReference type="PANTHER" id="PTHR11352">
    <property type="entry name" value="PROLIFERATING CELL NUCLEAR ANTIGEN"/>
    <property type="match status" value="1"/>
</dbReference>
<dbReference type="InterPro" id="IPR000730">
    <property type="entry name" value="Pr_cel_nuc_antig"/>
</dbReference>
<keyword evidence="2" id="KW-0238">DNA-binding</keyword>
<dbReference type="GO" id="GO:0006298">
    <property type="term" value="P:mismatch repair"/>
    <property type="evidence" value="ECO:0007669"/>
    <property type="project" value="TreeGrafter"/>
</dbReference>
<dbReference type="InterPro" id="IPR022648">
    <property type="entry name" value="Pr_cel_nuc_antig_N"/>
</dbReference>
<dbReference type="Pfam" id="PF02747">
    <property type="entry name" value="PCNA_C"/>
    <property type="match status" value="1"/>
</dbReference>
<dbReference type="GO" id="GO:0006275">
    <property type="term" value="P:regulation of DNA replication"/>
    <property type="evidence" value="ECO:0007669"/>
    <property type="project" value="InterPro"/>
</dbReference>
<dbReference type="Pfam" id="PF00705">
    <property type="entry name" value="PCNA_N"/>
    <property type="match status" value="1"/>
</dbReference>
<dbReference type="InterPro" id="IPR022649">
    <property type="entry name" value="Pr_cel_nuc_antig_C"/>
</dbReference>
<feature type="domain" description="Proliferating cell nuclear antigen PCNA C-terminal" evidence="5">
    <location>
        <begin position="193"/>
        <end position="320"/>
    </location>
</feature>
<evidence type="ECO:0000256" key="3">
    <source>
        <dbReference type="SAM" id="MobiDB-lite"/>
    </source>
</evidence>
<dbReference type="GO" id="GO:0019985">
    <property type="term" value="P:translesion synthesis"/>
    <property type="evidence" value="ECO:0007669"/>
    <property type="project" value="TreeGrafter"/>
</dbReference>
<proteinExistence type="inferred from homology"/>
<accession>A0A6C0ED30</accession>
<dbReference type="GO" id="GO:0006272">
    <property type="term" value="P:leading strand elongation"/>
    <property type="evidence" value="ECO:0007669"/>
    <property type="project" value="TreeGrafter"/>
</dbReference>
<organism evidence="6">
    <name type="scientific">viral metagenome</name>
    <dbReference type="NCBI Taxonomy" id="1070528"/>
    <lineage>
        <taxon>unclassified sequences</taxon>
        <taxon>metagenomes</taxon>
        <taxon>organismal metagenomes</taxon>
    </lineage>
</organism>
<dbReference type="NCBIfam" id="TIGR00590">
    <property type="entry name" value="pcna"/>
    <property type="match status" value="1"/>
</dbReference>
<sequence>MSTREKDRIIEIETEHAYDLKSLFEVLKDVLHETPIEITRGSKQNNKKEESESEDESDDDSDESDSDSDKKKKAVKKAVKKKPSPKTKKKTNSKNDGMIKILTLNENKTLIVSVKLEASNFTNFYAKYDTYDIGIDLNHLHNFMRSVDKDGTLTILIREDDKQKIVFKIENKERKSDDEFKLKLMDINKKQYKIPEQEFDMKVTMKTEDFHKMCRDMSTIGIYMAITCTDKKIEFSCKGSVSERTKTFRNGTGATIRVVDKSEDKKLKDKKLNIIKEIYDLRNLTLFNKCSNLCENIEILLRNKNPLFIIYRVATLGEMKVGFVPVDESLLNKNSNYNDQEDKYYEDGQDDIKIKE</sequence>
<comment type="similarity">
    <text evidence="1">Belongs to the PCNA family.</text>
</comment>
<feature type="compositionally biased region" description="Basic residues" evidence="3">
    <location>
        <begin position="71"/>
        <end position="92"/>
    </location>
</feature>
<dbReference type="InterPro" id="IPR046938">
    <property type="entry name" value="DNA_clamp_sf"/>
</dbReference>
<feature type="region of interest" description="Disordered" evidence="3">
    <location>
        <begin position="35"/>
        <end position="94"/>
    </location>
</feature>
<dbReference type="PANTHER" id="PTHR11352:SF0">
    <property type="entry name" value="PROLIFERATING CELL NUCLEAR ANTIGEN"/>
    <property type="match status" value="1"/>
</dbReference>
<dbReference type="SUPFAM" id="SSF55979">
    <property type="entry name" value="DNA clamp"/>
    <property type="match status" value="2"/>
</dbReference>
<dbReference type="GO" id="GO:0030337">
    <property type="term" value="F:DNA polymerase processivity factor activity"/>
    <property type="evidence" value="ECO:0007669"/>
    <property type="project" value="InterPro"/>
</dbReference>
<feature type="compositionally biased region" description="Acidic residues" evidence="3">
    <location>
        <begin position="51"/>
        <end position="66"/>
    </location>
</feature>